<dbReference type="EMBL" id="MGDD01000100">
    <property type="protein sequence ID" value="OGL47064.1"/>
    <property type="molecule type" value="Genomic_DNA"/>
</dbReference>
<gene>
    <name evidence="3" type="ORF">A2161_20180</name>
</gene>
<proteinExistence type="predicted"/>
<dbReference type="AlphaFoldDB" id="A0A1F7S1E0"/>
<feature type="signal peptide" evidence="2">
    <location>
        <begin position="1"/>
        <end position="22"/>
    </location>
</feature>
<evidence type="ECO:0000256" key="1">
    <source>
        <dbReference type="SAM" id="Phobius"/>
    </source>
</evidence>
<feature type="chain" id="PRO_5009532331" evidence="2">
    <location>
        <begin position="23"/>
        <end position="208"/>
    </location>
</feature>
<sequence>MNRIYAAIIVFCIPGLFSNAMADTFVVPLSVSGSYMTGDKIPFDIDLGVELLEVLEVKFYCKGTVTAGLDYWGNPFSWMFQAWMPASPGYWIADGTSAGESTWPAPEAFEGESLFRDLLHPTWDFLLDGGASGWVELSDVMSIPEYPPSKLPAGTIESASITIIAKTDRSIPAFSPFGIILISVIFTPVIIILRETQVIINAAGSEIR</sequence>
<keyword evidence="1" id="KW-1133">Transmembrane helix</keyword>
<keyword evidence="1" id="KW-0812">Transmembrane</keyword>
<accession>A0A1F7S1E0</accession>
<protein>
    <submittedName>
        <fullName evidence="3">Uncharacterized protein</fullName>
    </submittedName>
</protein>
<evidence type="ECO:0000313" key="3">
    <source>
        <dbReference type="EMBL" id="OGL47064.1"/>
    </source>
</evidence>
<evidence type="ECO:0000256" key="2">
    <source>
        <dbReference type="SAM" id="SignalP"/>
    </source>
</evidence>
<keyword evidence="1" id="KW-0472">Membrane</keyword>
<dbReference type="Proteomes" id="UP000179266">
    <property type="component" value="Unassembled WGS sequence"/>
</dbReference>
<evidence type="ECO:0000313" key="4">
    <source>
        <dbReference type="Proteomes" id="UP000179266"/>
    </source>
</evidence>
<reference evidence="3 4" key="1">
    <citation type="journal article" date="2016" name="Nat. Commun.">
        <title>Thousands of microbial genomes shed light on interconnected biogeochemical processes in an aquifer system.</title>
        <authorList>
            <person name="Anantharaman K."/>
            <person name="Brown C.T."/>
            <person name="Hug L.A."/>
            <person name="Sharon I."/>
            <person name="Castelle C.J."/>
            <person name="Probst A.J."/>
            <person name="Thomas B.C."/>
            <person name="Singh A."/>
            <person name="Wilkins M.J."/>
            <person name="Karaoz U."/>
            <person name="Brodie E.L."/>
            <person name="Williams K.H."/>
            <person name="Hubbard S.S."/>
            <person name="Banfield J.F."/>
        </authorList>
    </citation>
    <scope>NUCLEOTIDE SEQUENCE [LARGE SCALE GENOMIC DNA]</scope>
</reference>
<name>A0A1F7S1E0_9BACT</name>
<feature type="transmembrane region" description="Helical" evidence="1">
    <location>
        <begin position="173"/>
        <end position="193"/>
    </location>
</feature>
<comment type="caution">
    <text evidence="3">The sequence shown here is derived from an EMBL/GenBank/DDBJ whole genome shotgun (WGS) entry which is preliminary data.</text>
</comment>
<organism evidence="3 4">
    <name type="scientific">Candidatus Schekmanbacteria bacterium RBG_13_48_7</name>
    <dbReference type="NCBI Taxonomy" id="1817878"/>
    <lineage>
        <taxon>Bacteria</taxon>
        <taxon>Candidatus Schekmaniibacteriota</taxon>
    </lineage>
</organism>
<keyword evidence="2" id="KW-0732">Signal</keyword>